<protein>
    <submittedName>
        <fullName evidence="2">Uncharacterized protein</fullName>
    </submittedName>
</protein>
<dbReference type="Proteomes" id="UP001620234">
    <property type="component" value="Unassembled WGS sequence"/>
</dbReference>
<evidence type="ECO:0000313" key="2">
    <source>
        <dbReference type="EMBL" id="MFK4001691.1"/>
    </source>
</evidence>
<evidence type="ECO:0000256" key="1">
    <source>
        <dbReference type="SAM" id="Phobius"/>
    </source>
</evidence>
<gene>
    <name evidence="2" type="ORF">ACI2I3_10125</name>
</gene>
<reference evidence="2 3" key="1">
    <citation type="submission" date="2024-11" db="EMBL/GenBank/DDBJ databases">
        <title>The Natural Products Discovery Center: Release of the First 8490 Sequenced Strains for Exploring Actinobacteria Biosynthetic Diversity.</title>
        <authorList>
            <person name="Kalkreuter E."/>
            <person name="Kautsar S.A."/>
            <person name="Yang D."/>
            <person name="Bader C.D."/>
            <person name="Teijaro C.N."/>
            <person name="Fluegel L."/>
            <person name="Davis C.M."/>
            <person name="Simpson J.R."/>
            <person name="Lauterbach L."/>
            <person name="Steele A.D."/>
            <person name="Gui C."/>
            <person name="Meng S."/>
            <person name="Li G."/>
            <person name="Viehrig K."/>
            <person name="Ye F."/>
            <person name="Su P."/>
            <person name="Kiefer A.F."/>
            <person name="Nichols A."/>
            <person name="Cepeda A.J."/>
            <person name="Yan W."/>
            <person name="Fan B."/>
            <person name="Jiang Y."/>
            <person name="Adhikari A."/>
            <person name="Zheng C.-J."/>
            <person name="Schuster L."/>
            <person name="Cowan T.M."/>
            <person name="Smanski M.J."/>
            <person name="Chevrette M.G."/>
            <person name="De Carvalho L.P.S."/>
            <person name="Shen B."/>
        </authorList>
    </citation>
    <scope>NUCLEOTIDE SEQUENCE [LARGE SCALE GENOMIC DNA]</scope>
    <source>
        <strain evidence="2 3">NPDC077433</strain>
    </source>
</reference>
<feature type="transmembrane region" description="Helical" evidence="1">
    <location>
        <begin position="13"/>
        <end position="34"/>
    </location>
</feature>
<dbReference type="RefSeq" id="WP_404672273.1">
    <property type="nucleotide sequence ID" value="NZ_JBJDPD010000020.1"/>
</dbReference>
<sequence>MTFKILLDLAWRYWHWAVISLLVVIIIALSVVYAQRGHAIDNIKVQHELVLATERADYEARARQIEHQNYQGVIDAVNQSTIRQKQIADKYDSVVVINDSLSDSITNIETSLINANRAAVIDYTKSVNGLFTECTGRYLEMAKNAAREQEEARRLRDAWPTR</sequence>
<keyword evidence="1" id="KW-1133">Transmembrane helix</keyword>
<organism evidence="2 3">
    <name type="scientific">Psychrobacter namhaensis</name>
    <dbReference type="NCBI Taxonomy" id="292734"/>
    <lineage>
        <taxon>Bacteria</taxon>
        <taxon>Pseudomonadati</taxon>
        <taxon>Pseudomonadota</taxon>
        <taxon>Gammaproteobacteria</taxon>
        <taxon>Moraxellales</taxon>
        <taxon>Moraxellaceae</taxon>
        <taxon>Psychrobacter</taxon>
    </lineage>
</organism>
<proteinExistence type="predicted"/>
<keyword evidence="1" id="KW-0812">Transmembrane</keyword>
<keyword evidence="3" id="KW-1185">Reference proteome</keyword>
<comment type="caution">
    <text evidence="2">The sequence shown here is derived from an EMBL/GenBank/DDBJ whole genome shotgun (WGS) entry which is preliminary data.</text>
</comment>
<keyword evidence="1" id="KW-0472">Membrane</keyword>
<name>A0ABW8L9U7_9GAMM</name>
<dbReference type="EMBL" id="JBJDPD010000020">
    <property type="protein sequence ID" value="MFK4001691.1"/>
    <property type="molecule type" value="Genomic_DNA"/>
</dbReference>
<evidence type="ECO:0000313" key="3">
    <source>
        <dbReference type="Proteomes" id="UP001620234"/>
    </source>
</evidence>
<accession>A0ABW8L9U7</accession>